<dbReference type="AlphaFoldDB" id="A0A239N9Z4"/>
<evidence type="ECO:0000256" key="5">
    <source>
        <dbReference type="ARBA" id="ARBA00023136"/>
    </source>
</evidence>
<dbReference type="FunFam" id="1.20.1260.100:FF:000001">
    <property type="entry name" value="translocator protein 2"/>
    <property type="match status" value="1"/>
</dbReference>
<keyword evidence="5 6" id="KW-0472">Membrane</keyword>
<evidence type="ECO:0000256" key="6">
    <source>
        <dbReference type="SAM" id="Phobius"/>
    </source>
</evidence>
<keyword evidence="3 6" id="KW-0812">Transmembrane</keyword>
<comment type="subcellular location">
    <subcellularLocation>
        <location evidence="1">Membrane</location>
        <topology evidence="1">Multi-pass membrane protein</topology>
    </subcellularLocation>
</comment>
<dbReference type="CDD" id="cd15904">
    <property type="entry name" value="TSPO_MBR"/>
    <property type="match status" value="1"/>
</dbReference>
<proteinExistence type="inferred from homology"/>
<feature type="transmembrane region" description="Helical" evidence="6">
    <location>
        <begin position="57"/>
        <end position="79"/>
    </location>
</feature>
<dbReference type="Proteomes" id="UP000198318">
    <property type="component" value="Unassembled WGS sequence"/>
</dbReference>
<dbReference type="PANTHER" id="PTHR10057:SF0">
    <property type="entry name" value="TRANSLOCATOR PROTEIN"/>
    <property type="match status" value="1"/>
</dbReference>
<dbReference type="GO" id="GO:0016020">
    <property type="term" value="C:membrane"/>
    <property type="evidence" value="ECO:0007669"/>
    <property type="project" value="UniProtKB-SubCell"/>
</dbReference>
<evidence type="ECO:0000256" key="2">
    <source>
        <dbReference type="ARBA" id="ARBA00007524"/>
    </source>
</evidence>
<reference evidence="7 8" key="1">
    <citation type="submission" date="2017-06" db="EMBL/GenBank/DDBJ databases">
        <authorList>
            <person name="Kim H.J."/>
            <person name="Triplett B.A."/>
        </authorList>
    </citation>
    <scope>NUCLEOTIDE SEQUENCE [LARGE SCALE GENOMIC DNA]</scope>
    <source>
        <strain evidence="7 8">DSM 44715</strain>
    </source>
</reference>
<evidence type="ECO:0000256" key="1">
    <source>
        <dbReference type="ARBA" id="ARBA00004141"/>
    </source>
</evidence>
<evidence type="ECO:0000313" key="8">
    <source>
        <dbReference type="Proteomes" id="UP000198318"/>
    </source>
</evidence>
<dbReference type="RefSeq" id="WP_089329546.1">
    <property type="nucleotide sequence ID" value="NZ_FZOR01000038.1"/>
</dbReference>
<dbReference type="Gene3D" id="1.20.1260.100">
    <property type="entry name" value="TspO/MBR protein"/>
    <property type="match status" value="1"/>
</dbReference>
<dbReference type="Pfam" id="PF03073">
    <property type="entry name" value="TspO_MBR"/>
    <property type="match status" value="1"/>
</dbReference>
<evidence type="ECO:0000256" key="3">
    <source>
        <dbReference type="ARBA" id="ARBA00022692"/>
    </source>
</evidence>
<sequence length="167" mass="17696">MKPTKRPRRRSAAEARLTYAATAAATAAAAAIGSKAVNANTVWYRSLSKPAWQPPSWAFGLVWTPLYASIAWAGGHALLRAGGRRHRELAAGLGVNLALNAAWNQLFFGRRSTKAGLVGTVLLDLSNADLIRRTAAVDTAAAGALVPYAAWCAFATALNADIARRNR</sequence>
<evidence type="ECO:0000313" key="7">
    <source>
        <dbReference type="EMBL" id="SNT51580.1"/>
    </source>
</evidence>
<dbReference type="PANTHER" id="PTHR10057">
    <property type="entry name" value="PERIPHERAL-TYPE BENZODIAZEPINE RECEPTOR"/>
    <property type="match status" value="1"/>
</dbReference>
<dbReference type="GO" id="GO:0033013">
    <property type="term" value="P:tetrapyrrole metabolic process"/>
    <property type="evidence" value="ECO:0007669"/>
    <property type="project" value="UniProtKB-ARBA"/>
</dbReference>
<keyword evidence="4 6" id="KW-1133">Transmembrane helix</keyword>
<dbReference type="EMBL" id="FZOR01000038">
    <property type="protein sequence ID" value="SNT51580.1"/>
    <property type="molecule type" value="Genomic_DNA"/>
</dbReference>
<accession>A0A239N9Z4</accession>
<comment type="similarity">
    <text evidence="2">Belongs to the TspO/BZRP family.</text>
</comment>
<dbReference type="OrthoDB" id="9795496at2"/>
<name>A0A239N9Z4_9ACTN</name>
<dbReference type="InterPro" id="IPR004307">
    <property type="entry name" value="TspO_MBR"/>
</dbReference>
<organism evidence="7 8">
    <name type="scientific">Actinomadura meyerae</name>
    <dbReference type="NCBI Taxonomy" id="240840"/>
    <lineage>
        <taxon>Bacteria</taxon>
        <taxon>Bacillati</taxon>
        <taxon>Actinomycetota</taxon>
        <taxon>Actinomycetes</taxon>
        <taxon>Streptosporangiales</taxon>
        <taxon>Thermomonosporaceae</taxon>
        <taxon>Actinomadura</taxon>
    </lineage>
</organism>
<gene>
    <name evidence="7" type="ORF">SAMN05443665_10386</name>
</gene>
<keyword evidence="8" id="KW-1185">Reference proteome</keyword>
<protein>
    <submittedName>
        <fullName evidence="7">TspO and MBR related proteins</fullName>
    </submittedName>
</protein>
<evidence type="ECO:0000256" key="4">
    <source>
        <dbReference type="ARBA" id="ARBA00022989"/>
    </source>
</evidence>
<dbReference type="PIRSF" id="PIRSF005859">
    <property type="entry name" value="PBR"/>
    <property type="match status" value="1"/>
</dbReference>
<dbReference type="InterPro" id="IPR038330">
    <property type="entry name" value="TspO/MBR-related_sf"/>
</dbReference>